<dbReference type="InterPro" id="IPR012340">
    <property type="entry name" value="NA-bd_OB-fold"/>
</dbReference>
<dbReference type="Gene3D" id="2.40.50.140">
    <property type="entry name" value="Nucleic acid-binding proteins"/>
    <property type="match status" value="1"/>
</dbReference>
<dbReference type="CDD" id="cd04458">
    <property type="entry name" value="CSP_CDS"/>
    <property type="match status" value="1"/>
</dbReference>
<dbReference type="InterPro" id="IPR002059">
    <property type="entry name" value="CSP_DNA-bd"/>
</dbReference>
<dbReference type="SUPFAM" id="SSF50249">
    <property type="entry name" value="Nucleic acid-binding proteins"/>
    <property type="match status" value="1"/>
</dbReference>
<evidence type="ECO:0000256" key="1">
    <source>
        <dbReference type="ARBA" id="ARBA00004496"/>
    </source>
</evidence>
<dbReference type="GO" id="GO:0005829">
    <property type="term" value="C:cytosol"/>
    <property type="evidence" value="ECO:0007669"/>
    <property type="project" value="UniProtKB-ARBA"/>
</dbReference>
<dbReference type="GO" id="GO:0003676">
    <property type="term" value="F:nucleic acid binding"/>
    <property type="evidence" value="ECO:0007669"/>
    <property type="project" value="InterPro"/>
</dbReference>
<dbReference type="PANTHER" id="PTHR11544">
    <property type="entry name" value="COLD SHOCK DOMAIN CONTAINING PROTEINS"/>
    <property type="match status" value="1"/>
</dbReference>
<dbReference type="eggNOG" id="COG1278">
    <property type="taxonomic scope" value="Bacteria"/>
</dbReference>
<gene>
    <name evidence="6" type="primary">cspD</name>
    <name evidence="6" type="ordered locus">CV_3206</name>
</gene>
<dbReference type="InterPro" id="IPR011129">
    <property type="entry name" value="CSD"/>
</dbReference>
<dbReference type="HOGENOM" id="CLU_117621_2_0_4"/>
<dbReference type="SMART" id="SM00357">
    <property type="entry name" value="CSP"/>
    <property type="match status" value="1"/>
</dbReference>
<name>Q7NT55_CHRVO</name>
<evidence type="ECO:0000256" key="4">
    <source>
        <dbReference type="RuleBase" id="RU000408"/>
    </source>
</evidence>
<dbReference type="FunFam" id="2.40.50.140:FF:000006">
    <property type="entry name" value="Cold shock protein CspC"/>
    <property type="match status" value="1"/>
</dbReference>
<accession>Q7NT55</accession>
<evidence type="ECO:0000256" key="2">
    <source>
        <dbReference type="ARBA" id="ARBA00022332"/>
    </source>
</evidence>
<dbReference type="InterPro" id="IPR019844">
    <property type="entry name" value="CSD_CS"/>
</dbReference>
<organism evidence="6 7">
    <name type="scientific">Chromobacterium violaceum (strain ATCC 12472 / DSM 30191 / JCM 1249 / CCUG 213 / NBRC 12614 / NCIMB 9131 / NCTC 9757 / MK)</name>
    <dbReference type="NCBI Taxonomy" id="243365"/>
    <lineage>
        <taxon>Bacteria</taxon>
        <taxon>Pseudomonadati</taxon>
        <taxon>Pseudomonadota</taxon>
        <taxon>Betaproteobacteria</taxon>
        <taxon>Neisseriales</taxon>
        <taxon>Chromobacteriaceae</taxon>
        <taxon>Chromobacterium</taxon>
    </lineage>
</organism>
<dbReference type="STRING" id="243365.CV_3206"/>
<dbReference type="Gene3D" id="6.20.370.130">
    <property type="match status" value="1"/>
</dbReference>
<comment type="subcellular location">
    <subcellularLocation>
        <location evidence="1 4">Cytoplasm</location>
    </subcellularLocation>
</comment>
<sequence>MPPAGCSSCVMCSCRSGNSRTSVAISLDLRAFYSTARFEEFNKMATGTVKWFNDSKGFGFITPDEGGDDVFAHFSQINAKGFRSLAENQRVSFDIVEGPKGKQASNIQPI</sequence>
<evidence type="ECO:0000313" key="6">
    <source>
        <dbReference type="EMBL" id="AAQ60872.1"/>
    </source>
</evidence>
<protein>
    <recommendedName>
        <fullName evidence="2">Cold shock-like protein CspA</fullName>
    </recommendedName>
</protein>
<dbReference type="PROSITE" id="PS51857">
    <property type="entry name" value="CSD_2"/>
    <property type="match status" value="1"/>
</dbReference>
<evidence type="ECO:0000256" key="3">
    <source>
        <dbReference type="ARBA" id="ARBA00022490"/>
    </source>
</evidence>
<proteinExistence type="predicted"/>
<feature type="domain" description="CSD" evidence="5">
    <location>
        <begin position="44"/>
        <end position="109"/>
    </location>
</feature>
<evidence type="ECO:0000313" key="7">
    <source>
        <dbReference type="Proteomes" id="UP000001424"/>
    </source>
</evidence>
<dbReference type="EMBL" id="AE016825">
    <property type="protein sequence ID" value="AAQ60872.1"/>
    <property type="molecule type" value="Genomic_DNA"/>
</dbReference>
<dbReference type="KEGG" id="cvi:CV_3206"/>
<keyword evidence="3" id="KW-0963">Cytoplasm</keyword>
<evidence type="ECO:0000259" key="5">
    <source>
        <dbReference type="PROSITE" id="PS51857"/>
    </source>
</evidence>
<dbReference type="PRINTS" id="PR00050">
    <property type="entry name" value="COLDSHOCK"/>
</dbReference>
<keyword evidence="7" id="KW-1185">Reference proteome</keyword>
<reference evidence="6 7" key="1">
    <citation type="journal article" date="2003" name="Proc. Natl. Acad. Sci. U.S.A.">
        <title>The complete genome sequence of Chromobacterium violaceum reveals remarkable and exploitable bacterial adaptability.</title>
        <authorList>
            <person name="Vasconcelos A.T.R."/>
            <person name="de Almeida D.F."/>
            <person name="Almeida F.C."/>
            <person name="de Almeida L.G.P."/>
            <person name="de Almeida R."/>
            <person name="Goncalves J.A.A."/>
            <person name="Andrade E.M."/>
            <person name="Antonio R.V."/>
            <person name="Araripe J."/>
            <person name="de Araujo M.F.F."/>
            <person name="Filho S.A."/>
            <person name="Azevedo V."/>
            <person name="Batista A.J."/>
            <person name="Bataus L.A.M."/>
            <person name="Batista J.S."/>
            <person name="Belo A."/>
            <person name="vander Berg C."/>
            <person name="Blamey J."/>
            <person name="Bogo M."/>
            <person name="Bonato S."/>
            <person name="Bordignon J."/>
            <person name="Brito C.A."/>
            <person name="Brocchi M."/>
            <person name="Burity H.A."/>
            <person name="Camargo A.A."/>
            <person name="Cardoso D.D.P."/>
            <person name="Carneiro N.P."/>
            <person name="Carraro D.M."/>
            <person name="Carvalho C.M.B."/>
            <person name="Cascardo J.C.M."/>
            <person name="Cavada B.S."/>
            <person name="Chueire L.M.O."/>
            <person name="Pasa T.B.C."/>
            <person name="Duran N."/>
            <person name="Fagundes N."/>
            <person name="Falcao C.L."/>
            <person name="Fantinatti F."/>
            <person name="Farias I.P."/>
            <person name="Felipe M.S.S."/>
            <person name="Ferrari L.P."/>
            <person name="Ferro J.A."/>
            <person name="Ferro M.I.T."/>
            <person name="Franco G.R."/>
            <person name="Freitas N.S.A."/>
            <person name="Furlan L.R."/>
            <person name="Gazzinelli R.T."/>
            <person name="Gomes E.A."/>
            <person name="Goncalves P.R."/>
            <person name="Grangeiro T.B."/>
            <person name="Grattapaglia D."/>
            <person name="Grisard E.C."/>
            <person name="Guimaraes C.T."/>
            <person name="Hanna E.S."/>
            <person name="Hungria M."/>
            <person name="Jardim S.N."/>
            <person name="Laurino J."/>
            <person name="Leoi L.C.T."/>
            <person name="Fassarella L."/>
            <person name="Lima A."/>
            <person name="Loureiro M.F."/>
            <person name="Lyra M.C.P."/>
            <person name="Macedo M."/>
            <person name="Madeira H.M.F."/>
            <person name="Manfio G.P."/>
            <person name="Maranhao A.Q."/>
            <person name="Martins W.S."/>
            <person name="di Mauro S.M.Z."/>
            <person name="de Medeiros S.R.B."/>
            <person name="Meissner R.D.V."/>
            <person name="Menck C.F.M."/>
            <person name="Moreira M.A.M."/>
            <person name="Nascimento F.F."/>
            <person name="Nicolas M.F."/>
            <person name="Oliveira J.G."/>
            <person name="Oliveira S.C."/>
            <person name="Paixao R.F.C."/>
            <person name="Parente J.A."/>
            <person name="Pedrosa F.O."/>
            <person name="Pena S.J.D."/>
            <person name="Perreira J.O."/>
            <person name="Perreira M."/>
            <person name="Pinto L.S.R.C."/>
            <person name="Pinto L.S."/>
            <person name="Porto J.I.R."/>
            <person name="Potrich D.P."/>
            <person name="Neto C.E.R."/>
            <person name="Reis A.M.M."/>
            <person name="Rigo L.U."/>
            <person name="Rondinelli E."/>
            <person name="dos Santos E.B.P."/>
            <person name="Santos F.R."/>
            <person name="Schneider M.P.C."/>
            <person name="Seuanez H.N."/>
            <person name="Silva A.M.R."/>
            <person name="da Silva A.L.C."/>
            <person name="Silva D.W."/>
            <person name="Silva R."/>
            <person name="Simoes I.C."/>
            <person name="Simon D."/>
            <person name="Soares C.M.A."/>
            <person name="Soares R.B.A."/>
            <person name="Souza E.M."/>
            <person name="Souza K.R.L."/>
            <person name="Souza R.C."/>
            <person name="Steffens M.B.R."/>
            <person name="Steindel M."/>
            <person name="Teixeira S.R."/>
            <person name="Urmenyi T."/>
            <person name="Vettore A."/>
            <person name="Wassem R."/>
            <person name="Zaha A."/>
            <person name="Simpson A.J.G."/>
        </authorList>
    </citation>
    <scope>NUCLEOTIDE SEQUENCE [LARGE SCALE GENOMIC DNA]</scope>
    <source>
        <strain evidence="7">ATCC 12472 / DSM 30191 / JCM 1249 / NBRC 12614 / NCIMB 9131 / NCTC 9757</strain>
    </source>
</reference>
<dbReference type="InterPro" id="IPR050181">
    <property type="entry name" value="Cold_shock_domain"/>
</dbReference>
<dbReference type="PROSITE" id="PS00352">
    <property type="entry name" value="CSD_1"/>
    <property type="match status" value="1"/>
</dbReference>
<dbReference type="Proteomes" id="UP000001424">
    <property type="component" value="Chromosome"/>
</dbReference>
<dbReference type="Pfam" id="PF00313">
    <property type="entry name" value="CSD"/>
    <property type="match status" value="1"/>
</dbReference>
<dbReference type="AlphaFoldDB" id="Q7NT55"/>